<dbReference type="InterPro" id="IPR036086">
    <property type="entry name" value="ParB/Sulfiredoxin_sf"/>
</dbReference>
<organism evidence="5 6">
    <name type="scientific">Robbsia andropogonis</name>
    <dbReference type="NCBI Taxonomy" id="28092"/>
    <lineage>
        <taxon>Bacteria</taxon>
        <taxon>Pseudomonadati</taxon>
        <taxon>Pseudomonadota</taxon>
        <taxon>Betaproteobacteria</taxon>
        <taxon>Burkholderiales</taxon>
        <taxon>Burkholderiaceae</taxon>
        <taxon>Robbsia</taxon>
    </lineage>
</organism>
<dbReference type="Pfam" id="PF02195">
    <property type="entry name" value="ParB_N"/>
    <property type="match status" value="1"/>
</dbReference>
<accession>A0A0F5JVC6</accession>
<feature type="compositionally biased region" description="Low complexity" evidence="3">
    <location>
        <begin position="29"/>
        <end position="38"/>
    </location>
</feature>
<feature type="domain" description="ParB-like N-terminal" evidence="4">
    <location>
        <begin position="90"/>
        <end position="181"/>
    </location>
</feature>
<dbReference type="Gene3D" id="1.10.10.2830">
    <property type="match status" value="1"/>
</dbReference>
<dbReference type="Pfam" id="PF17762">
    <property type="entry name" value="HTH_ParB"/>
    <property type="match status" value="1"/>
</dbReference>
<dbReference type="PATRIC" id="fig|28092.6.peg.4962"/>
<dbReference type="PANTHER" id="PTHR33375:SF1">
    <property type="entry name" value="CHROMOSOME-PARTITIONING PROTEIN PARB-RELATED"/>
    <property type="match status" value="1"/>
</dbReference>
<evidence type="ECO:0000256" key="2">
    <source>
        <dbReference type="ARBA" id="ARBA00022829"/>
    </source>
</evidence>
<dbReference type="AlphaFoldDB" id="A0A0F5JVC6"/>
<dbReference type="InterPro" id="IPR004437">
    <property type="entry name" value="ParB/RepB/Spo0J"/>
</dbReference>
<keyword evidence="6" id="KW-1185">Reference proteome</keyword>
<dbReference type="Proteomes" id="UP000033618">
    <property type="component" value="Unassembled WGS sequence"/>
</dbReference>
<dbReference type="EMBL" id="LAQU01000031">
    <property type="protein sequence ID" value="KKB61821.1"/>
    <property type="molecule type" value="Genomic_DNA"/>
</dbReference>
<evidence type="ECO:0000256" key="1">
    <source>
        <dbReference type="ARBA" id="ARBA00006295"/>
    </source>
</evidence>
<evidence type="ECO:0000313" key="5">
    <source>
        <dbReference type="EMBL" id="KKB61821.1"/>
    </source>
</evidence>
<evidence type="ECO:0000259" key="4">
    <source>
        <dbReference type="SMART" id="SM00470"/>
    </source>
</evidence>
<dbReference type="SUPFAM" id="SSF110849">
    <property type="entry name" value="ParB/Sulfiredoxin"/>
    <property type="match status" value="1"/>
</dbReference>
<feature type="compositionally biased region" description="Basic and acidic residues" evidence="3">
    <location>
        <begin position="1"/>
        <end position="23"/>
    </location>
</feature>
<dbReference type="PANTHER" id="PTHR33375">
    <property type="entry name" value="CHROMOSOME-PARTITIONING PROTEIN PARB-RELATED"/>
    <property type="match status" value="1"/>
</dbReference>
<proteinExistence type="inferred from homology"/>
<dbReference type="GO" id="GO:0005694">
    <property type="term" value="C:chromosome"/>
    <property type="evidence" value="ECO:0007669"/>
    <property type="project" value="TreeGrafter"/>
</dbReference>
<dbReference type="InterPro" id="IPR041468">
    <property type="entry name" value="HTH_ParB/Spo0J"/>
</dbReference>
<dbReference type="GO" id="GO:0003677">
    <property type="term" value="F:DNA binding"/>
    <property type="evidence" value="ECO:0007669"/>
    <property type="project" value="InterPro"/>
</dbReference>
<gene>
    <name evidence="5" type="ORF">WM40_21075</name>
</gene>
<reference evidence="5 6" key="1">
    <citation type="submission" date="2015-03" db="EMBL/GenBank/DDBJ databases">
        <title>Draft Genome Sequence of Burkholderia andropogonis type strain ICMP2807, isolated from Sorghum bicolor.</title>
        <authorList>
            <person name="Lopes-Santos L."/>
            <person name="Castro D.B."/>
            <person name="Ottoboni L.M."/>
            <person name="Park D."/>
            <person name="Weirc B.S."/>
            <person name="Destefano S.A."/>
        </authorList>
    </citation>
    <scope>NUCLEOTIDE SEQUENCE [LARGE SCALE GENOMIC DNA]</scope>
    <source>
        <strain evidence="5 6">ICMP2807</strain>
    </source>
</reference>
<dbReference type="CDD" id="cd16387">
    <property type="entry name" value="ParB_N_Srx"/>
    <property type="match status" value="1"/>
</dbReference>
<protein>
    <recommendedName>
        <fullName evidence="4">ParB-like N-terminal domain-containing protein</fullName>
    </recommendedName>
</protein>
<dbReference type="STRING" id="28092.WM40_21075"/>
<dbReference type="Gene3D" id="3.90.1530.10">
    <property type="entry name" value="Conserved hypothetical protein from pyrococcus furiosus pfu- 392566-001, ParB domain"/>
    <property type="match status" value="1"/>
</dbReference>
<evidence type="ECO:0000313" key="6">
    <source>
        <dbReference type="Proteomes" id="UP000033618"/>
    </source>
</evidence>
<dbReference type="InterPro" id="IPR050336">
    <property type="entry name" value="Chromosome_partition/occlusion"/>
</dbReference>
<sequence>MNRDGAMRASLDDRFSRAEELISEKPNGLLSSSPSNPNDAVNSEGRIHNDAAPLTLISSAATASPTPAHPTALADSLDNLAAKGVRQRFAALPIEAIQSNPLNSRSYYNPEAIEARAVSIQKEGQLVPVLVTPDAHRPGKYLLIDGHYRRLAMQSIGRKQMDCCILEDLQPVDFYRLSKALNHEREGETVLDVALGLQKLKDNQIAMTDEDLVSIAGENATKISKLLSLLELPSPVKETIQEHPHHFGINTAYELTLYQKATDGRMTEQLARRIVDESLTFRKVESIRKNAELGKRPKKQLSRQYKIVASDGRELGTLKEWDSGRVVLDVKFNDQKQRDALLTDIKSQFGLDGASLIA</sequence>
<keyword evidence="2" id="KW-0159">Chromosome partition</keyword>
<dbReference type="GO" id="GO:0007059">
    <property type="term" value="P:chromosome segregation"/>
    <property type="evidence" value="ECO:0007669"/>
    <property type="project" value="UniProtKB-KW"/>
</dbReference>
<comment type="caution">
    <text evidence="5">The sequence shown here is derived from an EMBL/GenBank/DDBJ whole genome shotgun (WGS) entry which is preliminary data.</text>
</comment>
<name>A0A0F5JVC6_9BURK</name>
<comment type="similarity">
    <text evidence="1">Belongs to the ParB family.</text>
</comment>
<dbReference type="SMART" id="SM00470">
    <property type="entry name" value="ParB"/>
    <property type="match status" value="1"/>
</dbReference>
<feature type="region of interest" description="Disordered" evidence="3">
    <location>
        <begin position="1"/>
        <end position="45"/>
    </location>
</feature>
<dbReference type="InterPro" id="IPR003115">
    <property type="entry name" value="ParB_N"/>
</dbReference>
<dbReference type="NCBIfam" id="TIGR00180">
    <property type="entry name" value="parB_part"/>
    <property type="match status" value="1"/>
</dbReference>
<evidence type="ECO:0000256" key="3">
    <source>
        <dbReference type="SAM" id="MobiDB-lite"/>
    </source>
</evidence>